<evidence type="ECO:0000256" key="1">
    <source>
        <dbReference type="SAM" id="MobiDB-lite"/>
    </source>
</evidence>
<protein>
    <submittedName>
        <fullName evidence="3">Uncharacterized protein</fullName>
    </submittedName>
</protein>
<feature type="signal peptide" evidence="2">
    <location>
        <begin position="1"/>
        <end position="21"/>
    </location>
</feature>
<dbReference type="AlphaFoldDB" id="A0A9P6GDH8"/>
<proteinExistence type="predicted"/>
<dbReference type="Proteomes" id="UP000756921">
    <property type="component" value="Unassembled WGS sequence"/>
</dbReference>
<organism evidence="3 4">
    <name type="scientific">Paraphaeosphaeria minitans</name>
    <dbReference type="NCBI Taxonomy" id="565426"/>
    <lineage>
        <taxon>Eukaryota</taxon>
        <taxon>Fungi</taxon>
        <taxon>Dikarya</taxon>
        <taxon>Ascomycota</taxon>
        <taxon>Pezizomycotina</taxon>
        <taxon>Dothideomycetes</taxon>
        <taxon>Pleosporomycetidae</taxon>
        <taxon>Pleosporales</taxon>
        <taxon>Massarineae</taxon>
        <taxon>Didymosphaeriaceae</taxon>
        <taxon>Paraphaeosphaeria</taxon>
    </lineage>
</organism>
<keyword evidence="4" id="KW-1185">Reference proteome</keyword>
<feature type="compositionally biased region" description="Basic and acidic residues" evidence="1">
    <location>
        <begin position="45"/>
        <end position="56"/>
    </location>
</feature>
<accession>A0A9P6GDH8</accession>
<feature type="region of interest" description="Disordered" evidence="1">
    <location>
        <begin position="37"/>
        <end position="176"/>
    </location>
</feature>
<keyword evidence="2" id="KW-0732">Signal</keyword>
<evidence type="ECO:0000313" key="4">
    <source>
        <dbReference type="Proteomes" id="UP000756921"/>
    </source>
</evidence>
<reference evidence="3" key="1">
    <citation type="journal article" date="2020" name="Mol. Plant Microbe Interact.">
        <title>Genome Sequence of the Biocontrol Agent Coniothyrium minitans strain Conio (IMI 134523).</title>
        <authorList>
            <person name="Patel D."/>
            <person name="Shittu T.A."/>
            <person name="Baroncelli R."/>
            <person name="Muthumeenakshi S."/>
            <person name="Osborne T.H."/>
            <person name="Janganan T.K."/>
            <person name="Sreenivasaprasad S."/>
        </authorList>
    </citation>
    <scope>NUCLEOTIDE SEQUENCE</scope>
    <source>
        <strain evidence="3">Conio</strain>
    </source>
</reference>
<feature type="compositionally biased region" description="Basic and acidic residues" evidence="1">
    <location>
        <begin position="80"/>
        <end position="96"/>
    </location>
</feature>
<dbReference type="OrthoDB" id="5239585at2759"/>
<feature type="compositionally biased region" description="Polar residues" evidence="1">
    <location>
        <begin position="99"/>
        <end position="111"/>
    </location>
</feature>
<name>A0A9P6GDH8_9PLEO</name>
<feature type="chain" id="PRO_5040251874" evidence="2">
    <location>
        <begin position="22"/>
        <end position="341"/>
    </location>
</feature>
<comment type="caution">
    <text evidence="3">The sequence shown here is derived from an EMBL/GenBank/DDBJ whole genome shotgun (WGS) entry which is preliminary data.</text>
</comment>
<gene>
    <name evidence="3" type="ORF">PMIN01_08070</name>
</gene>
<evidence type="ECO:0000313" key="3">
    <source>
        <dbReference type="EMBL" id="KAF9733727.1"/>
    </source>
</evidence>
<sequence>MRPSGILIASLVTTILVPALAFPSFGSNTKQPALYKSEPFIGSGEHNDSHKRDVSTKFDPSANDKRHKKNEARSPIRLSRSKDSRRSEKEDNEARAIRIQTNKRAIRNQASKRAAEAGPSITWSYQANPASDFDRRSDGHPLGINTLAHDKRQHSQSYTVSQGDQSKPRQPPGRDEIVLMPSLHFSPSQIQFAFPSHICLLCSELRSRAYVFHDNWRSASPFAAFAMASRLDIIQALPIGEGLKPFRDAHASANIDAIQHMSNKGLKNVLTELIIAFQNLQPALELPASKGRGTLRHDLQRLELLVHTDGFDLESLCLCWRPLLLFLSDQSVRVVSILPND</sequence>
<feature type="compositionally biased region" description="Polar residues" evidence="1">
    <location>
        <begin position="155"/>
        <end position="165"/>
    </location>
</feature>
<dbReference type="EMBL" id="WJXW01000008">
    <property type="protein sequence ID" value="KAF9733727.1"/>
    <property type="molecule type" value="Genomic_DNA"/>
</dbReference>
<evidence type="ECO:0000256" key="2">
    <source>
        <dbReference type="SAM" id="SignalP"/>
    </source>
</evidence>